<evidence type="ECO:0000313" key="7">
    <source>
        <dbReference type="EMBL" id="WHQ68605.1"/>
    </source>
</evidence>
<organism evidence="7 8">
    <name type="scientific">Methylorubrum extorquens</name>
    <name type="common">Methylobacterium dichloromethanicum</name>
    <name type="synonym">Methylobacterium extorquens</name>
    <dbReference type="NCBI Taxonomy" id="408"/>
    <lineage>
        <taxon>Bacteria</taxon>
        <taxon>Pseudomonadati</taxon>
        <taxon>Pseudomonadota</taxon>
        <taxon>Alphaproteobacteria</taxon>
        <taxon>Hyphomicrobiales</taxon>
        <taxon>Methylobacteriaceae</taxon>
        <taxon>Methylorubrum</taxon>
    </lineage>
</organism>
<evidence type="ECO:0000313" key="8">
    <source>
        <dbReference type="Proteomes" id="UP001223720"/>
    </source>
</evidence>
<evidence type="ECO:0000256" key="1">
    <source>
        <dbReference type="ARBA" id="ARBA00004141"/>
    </source>
</evidence>
<keyword evidence="2 5" id="KW-0812">Transmembrane</keyword>
<comment type="subcellular location">
    <subcellularLocation>
        <location evidence="1">Membrane</location>
        <topology evidence="1">Multi-pass membrane protein</topology>
    </subcellularLocation>
</comment>
<dbReference type="InterPro" id="IPR006153">
    <property type="entry name" value="Cation/H_exchanger_TM"/>
</dbReference>
<accession>A0AAX3WDA5</accession>
<name>A0AAX3WDA5_METEX</name>
<evidence type="ECO:0000256" key="5">
    <source>
        <dbReference type="SAM" id="Phobius"/>
    </source>
</evidence>
<feature type="transmembrane region" description="Helical" evidence="5">
    <location>
        <begin position="28"/>
        <end position="48"/>
    </location>
</feature>
<evidence type="ECO:0000256" key="4">
    <source>
        <dbReference type="ARBA" id="ARBA00023136"/>
    </source>
</evidence>
<protein>
    <submittedName>
        <fullName evidence="7">Cation:proton antiporter</fullName>
    </submittedName>
</protein>
<dbReference type="EMBL" id="CP073633">
    <property type="protein sequence ID" value="WHQ68605.1"/>
    <property type="molecule type" value="Genomic_DNA"/>
</dbReference>
<dbReference type="RefSeq" id="WP_283535208.1">
    <property type="nucleotide sequence ID" value="NZ_CP073633.1"/>
</dbReference>
<dbReference type="AlphaFoldDB" id="A0AAX3WDA5"/>
<evidence type="ECO:0000256" key="2">
    <source>
        <dbReference type="ARBA" id="ARBA00022692"/>
    </source>
</evidence>
<evidence type="ECO:0000256" key="3">
    <source>
        <dbReference type="ARBA" id="ARBA00022989"/>
    </source>
</evidence>
<sequence>MEIFETLLGLLAACVVLSLVARRLDIPLAVVLVLGGMALALIPVLPTVTLDPQLALVLFLPPLLQASAYRTDWPAFRFSLRPILFLALGAVLFTAATVAVTAKLLVPELPWAAAIALGAIVPPPDAVGRRDVPTRHPGAYPVRQWS</sequence>
<evidence type="ECO:0000259" key="6">
    <source>
        <dbReference type="Pfam" id="PF00999"/>
    </source>
</evidence>
<gene>
    <name evidence="7" type="ORF">KEC54_19840</name>
</gene>
<dbReference type="Pfam" id="PF00999">
    <property type="entry name" value="Na_H_Exchanger"/>
    <property type="match status" value="1"/>
</dbReference>
<keyword evidence="3 5" id="KW-1133">Transmembrane helix</keyword>
<keyword evidence="4 5" id="KW-0472">Membrane</keyword>
<feature type="transmembrane region" description="Helical" evidence="5">
    <location>
        <begin position="6"/>
        <end position="21"/>
    </location>
</feature>
<proteinExistence type="predicted"/>
<reference evidence="7" key="1">
    <citation type="journal article" date="2022" name="Biotechnol. Bioprocess Eng.">
        <title>Pan-genome Analysis Reveals Comparative Genomic Features of Central Metabolic Pathways in Methylorubrum extorquens.</title>
        <authorList>
            <person name="Lee G.M."/>
            <person name="Scott-Nevros Z.K."/>
            <person name="Lee S.-M."/>
            <person name="Kim D."/>
        </authorList>
    </citation>
    <scope>NUCLEOTIDE SEQUENCE</scope>
    <source>
        <strain evidence="7">ATCC 55366</strain>
    </source>
</reference>
<dbReference type="Proteomes" id="UP001223720">
    <property type="component" value="Chromosome"/>
</dbReference>
<feature type="domain" description="Cation/H+ exchanger transmembrane" evidence="6">
    <location>
        <begin position="12"/>
        <end position="125"/>
    </location>
</feature>
<feature type="transmembrane region" description="Helical" evidence="5">
    <location>
        <begin position="83"/>
        <end position="102"/>
    </location>
</feature>
<dbReference type="GO" id="GO:0015297">
    <property type="term" value="F:antiporter activity"/>
    <property type="evidence" value="ECO:0007669"/>
    <property type="project" value="InterPro"/>
</dbReference>
<dbReference type="GO" id="GO:1902600">
    <property type="term" value="P:proton transmembrane transport"/>
    <property type="evidence" value="ECO:0007669"/>
    <property type="project" value="InterPro"/>
</dbReference>
<dbReference type="GO" id="GO:0016020">
    <property type="term" value="C:membrane"/>
    <property type="evidence" value="ECO:0007669"/>
    <property type="project" value="UniProtKB-SubCell"/>
</dbReference>